<protein>
    <submittedName>
        <fullName evidence="3">Uncharacterized protein</fullName>
    </submittedName>
</protein>
<feature type="compositionally biased region" description="Acidic residues" evidence="2">
    <location>
        <begin position="407"/>
        <end position="416"/>
    </location>
</feature>
<feature type="region of interest" description="Disordered" evidence="2">
    <location>
        <begin position="290"/>
        <end position="310"/>
    </location>
</feature>
<evidence type="ECO:0000256" key="2">
    <source>
        <dbReference type="SAM" id="MobiDB-lite"/>
    </source>
</evidence>
<organism evidence="3 4">
    <name type="scientific">Colocasia esculenta</name>
    <name type="common">Wild taro</name>
    <name type="synonym">Arum esculentum</name>
    <dbReference type="NCBI Taxonomy" id="4460"/>
    <lineage>
        <taxon>Eukaryota</taxon>
        <taxon>Viridiplantae</taxon>
        <taxon>Streptophyta</taxon>
        <taxon>Embryophyta</taxon>
        <taxon>Tracheophyta</taxon>
        <taxon>Spermatophyta</taxon>
        <taxon>Magnoliopsida</taxon>
        <taxon>Liliopsida</taxon>
        <taxon>Araceae</taxon>
        <taxon>Aroideae</taxon>
        <taxon>Colocasieae</taxon>
        <taxon>Colocasia</taxon>
    </lineage>
</organism>
<dbReference type="PANTHER" id="PTHR31923:SF4">
    <property type="entry name" value="BSD DOMAIN-CONTAINING PROTEIN"/>
    <property type="match status" value="1"/>
</dbReference>
<comment type="caution">
    <text evidence="3">The sequence shown here is derived from an EMBL/GenBank/DDBJ whole genome shotgun (WGS) entry which is preliminary data.</text>
</comment>
<feature type="compositionally biased region" description="Low complexity" evidence="2">
    <location>
        <begin position="295"/>
        <end position="308"/>
    </location>
</feature>
<feature type="region of interest" description="Disordered" evidence="2">
    <location>
        <begin position="19"/>
        <end position="56"/>
    </location>
</feature>
<feature type="compositionally biased region" description="Pro residues" evidence="2">
    <location>
        <begin position="109"/>
        <end position="121"/>
    </location>
</feature>
<feature type="region of interest" description="Disordered" evidence="2">
    <location>
        <begin position="108"/>
        <end position="142"/>
    </location>
</feature>
<evidence type="ECO:0000256" key="1">
    <source>
        <dbReference type="SAM" id="Coils"/>
    </source>
</evidence>
<evidence type="ECO:0000313" key="4">
    <source>
        <dbReference type="Proteomes" id="UP000652761"/>
    </source>
</evidence>
<dbReference type="OrthoDB" id="1076611at2759"/>
<name>A0A843U8H6_COLES</name>
<feature type="coiled-coil region" evidence="1">
    <location>
        <begin position="242"/>
        <end position="269"/>
    </location>
</feature>
<dbReference type="AlphaFoldDB" id="A0A843U8H6"/>
<dbReference type="EMBL" id="NMUH01000585">
    <property type="protein sequence ID" value="MQL81752.1"/>
    <property type="molecule type" value="Genomic_DNA"/>
</dbReference>
<reference evidence="3" key="1">
    <citation type="submission" date="2017-07" db="EMBL/GenBank/DDBJ databases">
        <title>Taro Niue Genome Assembly and Annotation.</title>
        <authorList>
            <person name="Atibalentja N."/>
            <person name="Keating K."/>
            <person name="Fields C.J."/>
        </authorList>
    </citation>
    <scope>NUCLEOTIDE SEQUENCE</scope>
    <source>
        <strain evidence="3">Niue_2</strain>
        <tissue evidence="3">Leaf</tissue>
    </source>
</reference>
<accession>A0A843U8H6</accession>
<proteinExistence type="predicted"/>
<feature type="region of interest" description="Disordered" evidence="2">
    <location>
        <begin position="368"/>
        <end position="422"/>
    </location>
</feature>
<keyword evidence="1" id="KW-0175">Coiled coil</keyword>
<gene>
    <name evidence="3" type="ORF">Taro_014216</name>
</gene>
<keyword evidence="4" id="KW-1185">Reference proteome</keyword>
<feature type="non-terminal residue" evidence="3">
    <location>
        <position position="422"/>
    </location>
</feature>
<dbReference type="PANTHER" id="PTHR31923">
    <property type="entry name" value="BSD DOMAIN-CONTAINING PROTEIN"/>
    <property type="match status" value="1"/>
</dbReference>
<sequence length="422" mass="45355">RKGSQKGGVTRLLPAAASFAGNLPPSQSFSSSYAHQHHQGRNPSQGRQREEVAEAVVGGGGEERMMARAGEWEEVAYRRMGGSRGVREDLSEITRALARQLYVVADFLAPPPPSRPPPPSPCSSSPSSSLAATGPSAASSPPGAIVGVRSDLAEIGGGFKTGFVALSCLLRNSAEKEGGGDGGGRKVGADGSRAPRVVGVTEEVLKFVEFLSGRPEEWVQCPVPLDNLEFLGHLTQKLLAKVARAVQIVEEMDRALQELRNRIIERLENSRAEASSLATNDRGCEIEEVDSEVPAEASAHSETASSWANANDKENIDHWLEDVEFLTSHDLRKQLGSEDEVFLSDLENEDSLLGLKRLTSSSSLEVVHVSPPGSCSEWTPLRDRSGLPPRSSRPAQRRRQEYRADGESSDWVDAGDSDSTLG</sequence>
<evidence type="ECO:0000313" key="3">
    <source>
        <dbReference type="EMBL" id="MQL81752.1"/>
    </source>
</evidence>
<feature type="compositionally biased region" description="Low complexity" evidence="2">
    <location>
        <begin position="122"/>
        <end position="142"/>
    </location>
</feature>
<dbReference type="Proteomes" id="UP000652761">
    <property type="component" value="Unassembled WGS sequence"/>
</dbReference>
<feature type="compositionally biased region" description="Polar residues" evidence="2">
    <location>
        <begin position="24"/>
        <end position="34"/>
    </location>
</feature>